<accession>A0A7M7KZV5</accession>
<keyword evidence="3" id="KW-0862">Zinc</keyword>
<organism evidence="5 6">
    <name type="scientific">Varroa destructor</name>
    <name type="common">Honeybee mite</name>
    <dbReference type="NCBI Taxonomy" id="109461"/>
    <lineage>
        <taxon>Eukaryota</taxon>
        <taxon>Metazoa</taxon>
        <taxon>Ecdysozoa</taxon>
        <taxon>Arthropoda</taxon>
        <taxon>Chelicerata</taxon>
        <taxon>Arachnida</taxon>
        <taxon>Acari</taxon>
        <taxon>Parasitiformes</taxon>
        <taxon>Mesostigmata</taxon>
        <taxon>Gamasina</taxon>
        <taxon>Dermanyssoidea</taxon>
        <taxon>Varroidae</taxon>
        <taxon>Varroa</taxon>
    </lineage>
</organism>
<evidence type="ECO:0000256" key="1">
    <source>
        <dbReference type="ARBA" id="ARBA00022723"/>
    </source>
</evidence>
<dbReference type="InParanoid" id="A0A7M7KZV5"/>
<evidence type="ECO:0000313" key="6">
    <source>
        <dbReference type="Proteomes" id="UP000594260"/>
    </source>
</evidence>
<keyword evidence="1" id="KW-0479">Metal-binding</keyword>
<dbReference type="RefSeq" id="XP_022671837.1">
    <property type="nucleotide sequence ID" value="XM_022816102.1"/>
</dbReference>
<reference evidence="5" key="1">
    <citation type="submission" date="2021-01" db="UniProtKB">
        <authorList>
            <consortium name="EnsemblMetazoa"/>
        </authorList>
    </citation>
    <scope>IDENTIFICATION</scope>
</reference>
<evidence type="ECO:0000256" key="2">
    <source>
        <dbReference type="ARBA" id="ARBA00022771"/>
    </source>
</evidence>
<dbReference type="AlphaFoldDB" id="A0A7M7KZV5"/>
<dbReference type="EnsemblMetazoa" id="XM_022816102">
    <property type="protein sequence ID" value="XP_022671837"/>
    <property type="gene ID" value="LOC111254840"/>
</dbReference>
<protein>
    <recommendedName>
        <fullName evidence="4">3CxxC-type domain-containing protein</fullName>
    </recommendedName>
</protein>
<dbReference type="GeneID" id="111254840"/>
<dbReference type="Pfam" id="PF13695">
    <property type="entry name" value="Zn_ribbon_3CxxC"/>
    <property type="match status" value="1"/>
</dbReference>
<sequence length="152" mass="17488">MARRKKNATAKQKENLNVLLKEEVVHQGCESEIQAIAAVANKKVRIVYTFGYGRYFCPNGHGWTSYRACITFDMKNLCVSKMWRQYCRSCPEVGVTPEFKATEQKAVVVDTIKRFFERINNGPQEKRTNSKSEVKPHLRHLCEVCRSGLLCL</sequence>
<keyword evidence="2" id="KW-0863">Zinc-finger</keyword>
<dbReference type="SMART" id="SM01328">
    <property type="entry name" value="zf-3CxxC"/>
    <property type="match status" value="1"/>
</dbReference>
<proteinExistence type="predicted"/>
<dbReference type="RefSeq" id="XP_022671836.1">
    <property type="nucleotide sequence ID" value="XM_022816101.1"/>
</dbReference>
<name>A0A7M7KZV5_VARDE</name>
<evidence type="ECO:0000313" key="5">
    <source>
        <dbReference type="EnsemblMetazoa" id="XP_022671837"/>
    </source>
</evidence>
<dbReference type="EnsemblMetazoa" id="XM_022816101">
    <property type="protein sequence ID" value="XP_022671836"/>
    <property type="gene ID" value="LOC111254840"/>
</dbReference>
<dbReference type="Proteomes" id="UP000594260">
    <property type="component" value="Unplaced"/>
</dbReference>
<evidence type="ECO:0000259" key="4">
    <source>
        <dbReference type="SMART" id="SM01328"/>
    </source>
</evidence>
<evidence type="ECO:0000256" key="3">
    <source>
        <dbReference type="ARBA" id="ARBA00022833"/>
    </source>
</evidence>
<dbReference type="GO" id="GO:0008270">
    <property type="term" value="F:zinc ion binding"/>
    <property type="evidence" value="ECO:0007669"/>
    <property type="project" value="UniProtKB-KW"/>
</dbReference>
<dbReference type="InterPro" id="IPR027377">
    <property type="entry name" value="ZAR1/RTP1-5-like_Znf-3CxxC"/>
</dbReference>
<feature type="domain" description="3CxxC-type" evidence="4">
    <location>
        <begin position="50"/>
        <end position="148"/>
    </location>
</feature>
<dbReference type="KEGG" id="vde:111254840"/>
<keyword evidence="6" id="KW-1185">Reference proteome</keyword>